<accession>A0A318JK11</accession>
<dbReference type="OrthoDB" id="8784315at2"/>
<dbReference type="EMBL" id="QJKB01000003">
    <property type="protein sequence ID" value="PXX44094.1"/>
    <property type="molecule type" value="Genomic_DNA"/>
</dbReference>
<dbReference type="AlphaFoldDB" id="A0A318JK11"/>
<dbReference type="Proteomes" id="UP000247792">
    <property type="component" value="Unassembled WGS sequence"/>
</dbReference>
<organism evidence="1 2">
    <name type="scientific">Undibacterium pigrum</name>
    <dbReference type="NCBI Taxonomy" id="401470"/>
    <lineage>
        <taxon>Bacteria</taxon>
        <taxon>Pseudomonadati</taxon>
        <taxon>Pseudomonadota</taxon>
        <taxon>Betaproteobacteria</taxon>
        <taxon>Burkholderiales</taxon>
        <taxon>Oxalobacteraceae</taxon>
        <taxon>Undibacterium</taxon>
    </lineage>
</organism>
<reference evidence="1 2" key="1">
    <citation type="submission" date="2018-05" db="EMBL/GenBank/DDBJ databases">
        <title>Genomic Encyclopedia of Type Strains, Phase IV (KMG-IV): sequencing the most valuable type-strain genomes for metagenomic binning, comparative biology and taxonomic classification.</title>
        <authorList>
            <person name="Goeker M."/>
        </authorList>
    </citation>
    <scope>NUCLEOTIDE SEQUENCE [LARGE SCALE GENOMIC DNA]</scope>
    <source>
        <strain evidence="1 2">DSM 19792</strain>
    </source>
</reference>
<evidence type="ECO:0000313" key="2">
    <source>
        <dbReference type="Proteomes" id="UP000247792"/>
    </source>
</evidence>
<dbReference type="Gene3D" id="2.60.120.200">
    <property type="match status" value="1"/>
</dbReference>
<comment type="caution">
    <text evidence="1">The sequence shown here is derived from an EMBL/GenBank/DDBJ whole genome shotgun (WGS) entry which is preliminary data.</text>
</comment>
<sequence>MANNLVSISVANYSSFGVIQITQNNTVMGTVSAAQSSIIPTIGTVNVTPGVAISIQGAPNYYNVCDVAAENVVAGLFIQTNVSWGNNACPCDSVQSQWPSNWPTLFTGSVCGDEGTVGCTQNTPDGKPGGTCNPDWLQYTTTTANSIAINAGDDCRTICTNNLCNFLLGTGGVTQITFDFEVVNYTMSDGNAIWLAFWIYCKDWQNTQEVDFIESRWGPGDGLNSNFAGQGDQVVIYPGSATEPWTGSITANFSTNSDGTIAVSVSNSVNTNIGTATLAGPTGSETGYFFVLNTCPTDQPDCTITISSLNVVGTWQGTT</sequence>
<gene>
    <name evidence="1" type="ORF">DFR42_103363</name>
</gene>
<keyword evidence="2" id="KW-1185">Reference proteome</keyword>
<dbReference type="RefSeq" id="WP_146218838.1">
    <property type="nucleotide sequence ID" value="NZ_QJKB01000003.1"/>
</dbReference>
<protein>
    <submittedName>
        <fullName evidence="1">Uncharacterized protein</fullName>
    </submittedName>
</protein>
<evidence type="ECO:0000313" key="1">
    <source>
        <dbReference type="EMBL" id="PXX44094.1"/>
    </source>
</evidence>
<proteinExistence type="predicted"/>
<name>A0A318JK11_9BURK</name>